<dbReference type="EMBL" id="CAKMRJ010005745">
    <property type="protein sequence ID" value="CAH1453752.1"/>
    <property type="molecule type" value="Genomic_DNA"/>
</dbReference>
<keyword evidence="2" id="KW-1185">Reference proteome</keyword>
<gene>
    <name evidence="1" type="ORF">LVIROSA_LOCUS38978</name>
</gene>
<comment type="caution">
    <text evidence="1">The sequence shown here is derived from an EMBL/GenBank/DDBJ whole genome shotgun (WGS) entry which is preliminary data.</text>
</comment>
<evidence type="ECO:0008006" key="3">
    <source>
        <dbReference type="Google" id="ProtNLM"/>
    </source>
</evidence>
<proteinExistence type="predicted"/>
<evidence type="ECO:0000313" key="2">
    <source>
        <dbReference type="Proteomes" id="UP001157418"/>
    </source>
</evidence>
<dbReference type="AlphaFoldDB" id="A0AAU9PVW1"/>
<evidence type="ECO:0000313" key="1">
    <source>
        <dbReference type="EMBL" id="CAH1453752.1"/>
    </source>
</evidence>
<dbReference type="PROSITE" id="PS51257">
    <property type="entry name" value="PROKAR_LIPOPROTEIN"/>
    <property type="match status" value="1"/>
</dbReference>
<organism evidence="1 2">
    <name type="scientific">Lactuca virosa</name>
    <dbReference type="NCBI Taxonomy" id="75947"/>
    <lineage>
        <taxon>Eukaryota</taxon>
        <taxon>Viridiplantae</taxon>
        <taxon>Streptophyta</taxon>
        <taxon>Embryophyta</taxon>
        <taxon>Tracheophyta</taxon>
        <taxon>Spermatophyta</taxon>
        <taxon>Magnoliopsida</taxon>
        <taxon>eudicotyledons</taxon>
        <taxon>Gunneridae</taxon>
        <taxon>Pentapetalae</taxon>
        <taxon>asterids</taxon>
        <taxon>campanulids</taxon>
        <taxon>Asterales</taxon>
        <taxon>Asteraceae</taxon>
        <taxon>Cichorioideae</taxon>
        <taxon>Cichorieae</taxon>
        <taxon>Lactucinae</taxon>
        <taxon>Lactuca</taxon>
    </lineage>
</organism>
<dbReference type="Proteomes" id="UP001157418">
    <property type="component" value="Unassembled WGS sequence"/>
</dbReference>
<reference evidence="1 2" key="1">
    <citation type="submission" date="2022-01" db="EMBL/GenBank/DDBJ databases">
        <authorList>
            <person name="Xiong W."/>
            <person name="Schranz E."/>
        </authorList>
    </citation>
    <scope>NUCLEOTIDE SEQUENCE [LARGE SCALE GENOMIC DNA]</scope>
</reference>
<sequence>MEKLVSNQALIYVAHLTVPTSQEIVINANLGCACCRERLHRIMMRITGLREYKVDVRNSQVIMRGNLNVYETLKNKTRKTHSLRRSLVRWITQNFN</sequence>
<name>A0AAU9PVW1_9ASTR</name>
<accession>A0AAU9PVW1</accession>
<protein>
    <recommendedName>
        <fullName evidence="3">HMA domain-containing protein</fullName>
    </recommendedName>
</protein>